<evidence type="ECO:0000313" key="3">
    <source>
        <dbReference type="Proteomes" id="UP000578819"/>
    </source>
</evidence>
<sequence>MKRAWIALATMATATTMAATLVPSPAQAAGSVIDIGVTIYEGGYVKGSGSTTNNGDYTNVCLVIMGNTSPGTPGSIFHSGPAACKSQIGQWVWSAPPQQAGGGACAAYYTRITAYKNGNSVANKNSNTIYIGNC</sequence>
<gene>
    <name evidence="2" type="ORF">FHR38_002847</name>
</gene>
<proteinExistence type="predicted"/>
<keyword evidence="3" id="KW-1185">Reference proteome</keyword>
<organism evidence="2 3">
    <name type="scientific">Micromonospora polyrhachis</name>
    <dbReference type="NCBI Taxonomy" id="1282883"/>
    <lineage>
        <taxon>Bacteria</taxon>
        <taxon>Bacillati</taxon>
        <taxon>Actinomycetota</taxon>
        <taxon>Actinomycetes</taxon>
        <taxon>Micromonosporales</taxon>
        <taxon>Micromonosporaceae</taxon>
        <taxon>Micromonospora</taxon>
    </lineage>
</organism>
<keyword evidence="1" id="KW-0732">Signal</keyword>
<comment type="caution">
    <text evidence="2">The sequence shown here is derived from an EMBL/GenBank/DDBJ whole genome shotgun (WGS) entry which is preliminary data.</text>
</comment>
<name>A0A7W7SQK0_9ACTN</name>
<dbReference type="AlphaFoldDB" id="A0A7W7SQK0"/>
<feature type="signal peptide" evidence="1">
    <location>
        <begin position="1"/>
        <end position="28"/>
    </location>
</feature>
<feature type="chain" id="PRO_5030970287" evidence="1">
    <location>
        <begin position="29"/>
        <end position="134"/>
    </location>
</feature>
<accession>A0A7W7SQK0</accession>
<evidence type="ECO:0000256" key="1">
    <source>
        <dbReference type="SAM" id="SignalP"/>
    </source>
</evidence>
<protein>
    <submittedName>
        <fullName evidence="2">Uncharacterized protein</fullName>
    </submittedName>
</protein>
<dbReference type="Proteomes" id="UP000578819">
    <property type="component" value="Unassembled WGS sequence"/>
</dbReference>
<reference evidence="2 3" key="1">
    <citation type="submission" date="2020-08" db="EMBL/GenBank/DDBJ databases">
        <title>Sequencing the genomes of 1000 actinobacteria strains.</title>
        <authorList>
            <person name="Klenk H.-P."/>
        </authorList>
    </citation>
    <scope>NUCLEOTIDE SEQUENCE [LARGE SCALE GENOMIC DNA]</scope>
    <source>
        <strain evidence="2 3">DSM 45886</strain>
    </source>
</reference>
<dbReference type="EMBL" id="JACHJW010000001">
    <property type="protein sequence ID" value="MBB4959114.1"/>
    <property type="molecule type" value="Genomic_DNA"/>
</dbReference>
<evidence type="ECO:0000313" key="2">
    <source>
        <dbReference type="EMBL" id="MBB4959114.1"/>
    </source>
</evidence>